<feature type="domain" description="VRR-NUC" evidence="4">
    <location>
        <begin position="3"/>
        <end position="100"/>
    </location>
</feature>
<comment type="cofactor">
    <cofactor evidence="1">
        <name>Mg(2+)</name>
        <dbReference type="ChEBI" id="CHEBI:18420"/>
    </cofactor>
</comment>
<proteinExistence type="predicted"/>
<dbReference type="Proteomes" id="UP000182360">
    <property type="component" value="Unassembled WGS sequence"/>
</dbReference>
<dbReference type="GO" id="GO:0004518">
    <property type="term" value="F:nuclease activity"/>
    <property type="evidence" value="ECO:0007669"/>
    <property type="project" value="UniProtKB-KW"/>
</dbReference>
<dbReference type="RefSeq" id="WP_083379643.1">
    <property type="nucleotide sequence ID" value="NZ_FOFU01000001.1"/>
</dbReference>
<dbReference type="AlphaFoldDB" id="A0A1H9B426"/>
<evidence type="ECO:0000313" key="5">
    <source>
        <dbReference type="EMBL" id="SEP83694.1"/>
    </source>
</evidence>
<evidence type="ECO:0000256" key="1">
    <source>
        <dbReference type="ARBA" id="ARBA00001946"/>
    </source>
</evidence>
<dbReference type="EMBL" id="FOFU01000001">
    <property type="protein sequence ID" value="SEP83694.1"/>
    <property type="molecule type" value="Genomic_DNA"/>
</dbReference>
<evidence type="ECO:0000256" key="3">
    <source>
        <dbReference type="ARBA" id="ARBA00022801"/>
    </source>
</evidence>
<reference evidence="5 6" key="1">
    <citation type="submission" date="2016-10" db="EMBL/GenBank/DDBJ databases">
        <authorList>
            <person name="de Groot N.N."/>
        </authorList>
    </citation>
    <scope>NUCLEOTIDE SEQUENCE [LARGE SCALE GENOMIC DNA]</scope>
    <source>
        <strain evidence="5 6">B25</strain>
    </source>
</reference>
<dbReference type="GO" id="GO:0003676">
    <property type="term" value="F:nucleic acid binding"/>
    <property type="evidence" value="ECO:0007669"/>
    <property type="project" value="InterPro"/>
</dbReference>
<sequence length="113" mass="12935">MFISENEGLENGVLKDCLEYLRLQGFFVWRNNVGCAKLGNRFIRFGLKGSSDILGILPNGQFLAVECKREKGGKLSEEQKEFLDKINKNNGFAICVNSVYDLEQKLYEYSKKQ</sequence>
<keyword evidence="2" id="KW-0540">Nuclease</keyword>
<evidence type="ECO:0000256" key="2">
    <source>
        <dbReference type="ARBA" id="ARBA00022722"/>
    </source>
</evidence>
<gene>
    <name evidence="5" type="ORF">SAMN04487977_101569</name>
</gene>
<name>A0A1H9B426_9SPIR</name>
<keyword evidence="6" id="KW-1185">Reference proteome</keyword>
<protein>
    <submittedName>
        <fullName evidence="5">VRR-NUC domain-containing protein</fullName>
    </submittedName>
</protein>
<dbReference type="Gene3D" id="3.40.1350.10">
    <property type="match status" value="1"/>
</dbReference>
<dbReference type="InterPro" id="IPR011856">
    <property type="entry name" value="tRNA_endonuc-like_dom_sf"/>
</dbReference>
<evidence type="ECO:0000259" key="4">
    <source>
        <dbReference type="SMART" id="SM00990"/>
    </source>
</evidence>
<organism evidence="5 6">
    <name type="scientific">Treponema bryantii</name>
    <dbReference type="NCBI Taxonomy" id="163"/>
    <lineage>
        <taxon>Bacteria</taxon>
        <taxon>Pseudomonadati</taxon>
        <taxon>Spirochaetota</taxon>
        <taxon>Spirochaetia</taxon>
        <taxon>Spirochaetales</taxon>
        <taxon>Treponemataceae</taxon>
        <taxon>Treponema</taxon>
    </lineage>
</organism>
<accession>A0A1H9B426</accession>
<dbReference type="SMART" id="SM00990">
    <property type="entry name" value="VRR_NUC"/>
    <property type="match status" value="1"/>
</dbReference>
<dbReference type="InterPro" id="IPR014883">
    <property type="entry name" value="VRR_NUC"/>
</dbReference>
<keyword evidence="3" id="KW-0378">Hydrolase</keyword>
<dbReference type="OrthoDB" id="363215at2"/>
<evidence type="ECO:0000313" key="6">
    <source>
        <dbReference type="Proteomes" id="UP000182360"/>
    </source>
</evidence>
<dbReference type="Pfam" id="PF08774">
    <property type="entry name" value="VRR_NUC"/>
    <property type="match status" value="1"/>
</dbReference>
<dbReference type="GO" id="GO:0016788">
    <property type="term" value="F:hydrolase activity, acting on ester bonds"/>
    <property type="evidence" value="ECO:0007669"/>
    <property type="project" value="InterPro"/>
</dbReference>